<keyword evidence="4" id="KW-1185">Reference proteome</keyword>
<proteinExistence type="predicted"/>
<evidence type="ECO:0000313" key="3">
    <source>
        <dbReference type="EMBL" id="NKQ29250.1"/>
    </source>
</evidence>
<dbReference type="InterPro" id="IPR001242">
    <property type="entry name" value="Condensation_dom"/>
</dbReference>
<dbReference type="Pfam" id="PF00668">
    <property type="entry name" value="Condensation"/>
    <property type="match status" value="1"/>
</dbReference>
<protein>
    <recommendedName>
        <fullName evidence="2">Condensation domain-containing protein</fullName>
    </recommendedName>
</protein>
<evidence type="ECO:0000259" key="2">
    <source>
        <dbReference type="Pfam" id="PF00668"/>
    </source>
</evidence>
<dbReference type="Gene3D" id="3.30.559.10">
    <property type="entry name" value="Chloramphenicol acetyltransferase-like domain"/>
    <property type="match status" value="1"/>
</dbReference>
<gene>
    <name evidence="3" type="ORF">HF200_34360</name>
</gene>
<reference evidence="3 4" key="1">
    <citation type="submission" date="2020-04" db="EMBL/GenBank/DDBJ databases">
        <title>Genome sequence of Streptomyces galbus strain I339.</title>
        <authorList>
            <person name="Silva E.A.N."/>
            <person name="Merces M."/>
            <person name="Castelo Branco A.P.O.T."/>
            <person name="Vasconcelos P.C."/>
            <person name="Costa N.P."/>
            <person name="Marinho G.C.S."/>
            <person name="Oliveira C.J.B."/>
            <person name="Araujo D."/>
            <person name="Rodrigues Junior V.S."/>
            <person name="Almeida R."/>
            <person name="Silva Filho U.R."/>
            <person name="Andrade A.S.A."/>
            <person name="Cibulski S.P."/>
        </authorList>
    </citation>
    <scope>NUCLEOTIDE SEQUENCE [LARGE SCALE GENOMIC DNA]</scope>
    <source>
        <strain evidence="3 4">I339</strain>
    </source>
</reference>
<comment type="caution">
    <text evidence="3">The sequence shown here is derived from an EMBL/GenBank/DDBJ whole genome shotgun (WGS) entry which is preliminary data.</text>
</comment>
<dbReference type="EMBL" id="JAAXMD010000683">
    <property type="protein sequence ID" value="NKQ29250.1"/>
    <property type="molecule type" value="Genomic_DNA"/>
</dbReference>
<accession>A0ABX1IUZ4</accession>
<dbReference type="RefSeq" id="WP_247613503.1">
    <property type="nucleotide sequence ID" value="NZ_JAAXMD010000683.1"/>
</dbReference>
<sequence>MSAPAAGVRRPLSPAQAGVWYAQRLDPANPVFNMGGYLDILGPADPDLLRATVAALVAEDETTRLRFTEADGVPQQYFAAEAHFTPRLYDVSGEPAPAAAAMRTMRADLASPPDLEHGPLFTHLLFRLGDEHFIWYHRVHHLVHDGYSASIQRRRAAEIYTALAAGGDGGTPYGSFAVLLDEQAAYAGSAAQRRDRAYWARLMEGAEPPGGPAASAASATAGGTGDTPARDSASDGTVAHGPASGIVRDVSEVDRRLRDALDGFAERSRVTWQQALLAVAVLHRGLWAGGSDVLLGLPVPGRVTPGSHRTPGMAANTVPLRCGIDPRETCEDLAARVAAQSLRAQWHQRYADTDLLRDLGWPTRGRSRFGPVVNIVPLDERTTFAGLPAVSHLLSTGGTADDLTLSVTIGDGGGLRFDFTLDAAQAGSVDLAAYRRSFVHLLSAVVTGPAGRTVAELDVCDGEERVRVVERWNDTAAPPEQRSVHAVFAAQAARTPDATAIIHG</sequence>
<dbReference type="PANTHER" id="PTHR45527">
    <property type="entry name" value="NONRIBOSOMAL PEPTIDE SYNTHETASE"/>
    <property type="match status" value="1"/>
</dbReference>
<evidence type="ECO:0000256" key="1">
    <source>
        <dbReference type="SAM" id="MobiDB-lite"/>
    </source>
</evidence>
<name>A0ABX1IUZ4_STRGB</name>
<evidence type="ECO:0000313" key="4">
    <source>
        <dbReference type="Proteomes" id="UP000744032"/>
    </source>
</evidence>
<dbReference type="SUPFAM" id="SSF52777">
    <property type="entry name" value="CoA-dependent acyltransferases"/>
    <property type="match status" value="2"/>
</dbReference>
<organism evidence="3 4">
    <name type="scientific">Streptomyces galbus</name>
    <dbReference type="NCBI Taxonomy" id="33898"/>
    <lineage>
        <taxon>Bacteria</taxon>
        <taxon>Bacillati</taxon>
        <taxon>Actinomycetota</taxon>
        <taxon>Actinomycetes</taxon>
        <taxon>Kitasatosporales</taxon>
        <taxon>Streptomycetaceae</taxon>
        <taxon>Streptomyces</taxon>
    </lineage>
</organism>
<feature type="non-terminal residue" evidence="3">
    <location>
        <position position="504"/>
    </location>
</feature>
<dbReference type="InterPro" id="IPR023213">
    <property type="entry name" value="CAT-like_dom_sf"/>
</dbReference>
<feature type="region of interest" description="Disordered" evidence="1">
    <location>
        <begin position="207"/>
        <end position="245"/>
    </location>
</feature>
<dbReference type="Gene3D" id="3.30.559.30">
    <property type="entry name" value="Nonribosomal peptide synthetase, condensation domain"/>
    <property type="match status" value="1"/>
</dbReference>
<feature type="domain" description="Condensation" evidence="2">
    <location>
        <begin position="11"/>
        <end position="452"/>
    </location>
</feature>
<dbReference type="PANTHER" id="PTHR45527:SF1">
    <property type="entry name" value="FATTY ACID SYNTHASE"/>
    <property type="match status" value="1"/>
</dbReference>
<dbReference type="Proteomes" id="UP000744032">
    <property type="component" value="Unassembled WGS sequence"/>
</dbReference>
<feature type="compositionally biased region" description="Low complexity" evidence="1">
    <location>
        <begin position="212"/>
        <end position="221"/>
    </location>
</feature>